<feature type="domain" description="Zn(2)-C6 fungal-type" evidence="6">
    <location>
        <begin position="20"/>
        <end position="50"/>
    </location>
</feature>
<name>W6QDS4_PENRF</name>
<dbReference type="Pfam" id="PF00172">
    <property type="entry name" value="Zn_clus"/>
    <property type="match status" value="1"/>
</dbReference>
<organism evidence="7 8">
    <name type="scientific">Penicillium roqueforti (strain FM164)</name>
    <dbReference type="NCBI Taxonomy" id="1365484"/>
    <lineage>
        <taxon>Eukaryota</taxon>
        <taxon>Fungi</taxon>
        <taxon>Dikarya</taxon>
        <taxon>Ascomycota</taxon>
        <taxon>Pezizomycotina</taxon>
        <taxon>Eurotiomycetes</taxon>
        <taxon>Eurotiomycetidae</taxon>
        <taxon>Eurotiales</taxon>
        <taxon>Aspergillaceae</taxon>
        <taxon>Penicillium</taxon>
    </lineage>
</organism>
<protein>
    <submittedName>
        <fullName evidence="7">Zn(2)-C6 fungal-type DNA-binding domain</fullName>
    </submittedName>
</protein>
<keyword evidence="2" id="KW-0805">Transcription regulation</keyword>
<proteinExistence type="predicted"/>
<evidence type="ECO:0000256" key="1">
    <source>
        <dbReference type="ARBA" id="ARBA00022723"/>
    </source>
</evidence>
<dbReference type="GO" id="GO:0003677">
    <property type="term" value="F:DNA binding"/>
    <property type="evidence" value="ECO:0007669"/>
    <property type="project" value="UniProtKB-KW"/>
</dbReference>
<dbReference type="InterPro" id="IPR001138">
    <property type="entry name" value="Zn2Cys6_DnaBD"/>
</dbReference>
<gene>
    <name evidence="7" type="ORF">PROQFM164_S03g000955</name>
</gene>
<dbReference type="Gene3D" id="4.10.240.10">
    <property type="entry name" value="Zn(2)-C6 fungal-type DNA-binding domain"/>
    <property type="match status" value="1"/>
</dbReference>
<dbReference type="SMART" id="SM00066">
    <property type="entry name" value="GAL4"/>
    <property type="match status" value="1"/>
</dbReference>
<keyword evidence="8" id="KW-1185">Reference proteome</keyword>
<accession>W6QDS4</accession>
<dbReference type="PANTHER" id="PTHR47431:SF4">
    <property type="entry name" value="ZN(II)2CYS6 TRANSCRIPTION FACTOR (EUROFUNG)"/>
    <property type="match status" value="1"/>
</dbReference>
<dbReference type="GO" id="GO:0006351">
    <property type="term" value="P:DNA-templated transcription"/>
    <property type="evidence" value="ECO:0007669"/>
    <property type="project" value="InterPro"/>
</dbReference>
<dbReference type="OrthoDB" id="2399539at2759"/>
<dbReference type="SUPFAM" id="SSF57701">
    <property type="entry name" value="Zn2/Cys6 DNA-binding domain"/>
    <property type="match status" value="1"/>
</dbReference>
<dbReference type="GO" id="GO:0000981">
    <property type="term" value="F:DNA-binding transcription factor activity, RNA polymerase II-specific"/>
    <property type="evidence" value="ECO:0007669"/>
    <property type="project" value="InterPro"/>
</dbReference>
<keyword evidence="1" id="KW-0479">Metal-binding</keyword>
<dbReference type="OMA" id="HLSACKH"/>
<dbReference type="PROSITE" id="PS50048">
    <property type="entry name" value="ZN2_CY6_FUNGAL_2"/>
    <property type="match status" value="1"/>
</dbReference>
<dbReference type="InterPro" id="IPR007219">
    <property type="entry name" value="XnlR_reg_dom"/>
</dbReference>
<keyword evidence="3 7" id="KW-0238">DNA-binding</keyword>
<dbReference type="PROSITE" id="PS00463">
    <property type="entry name" value="ZN2_CY6_FUNGAL_1"/>
    <property type="match status" value="1"/>
</dbReference>
<dbReference type="GO" id="GO:0008270">
    <property type="term" value="F:zinc ion binding"/>
    <property type="evidence" value="ECO:0007669"/>
    <property type="project" value="InterPro"/>
</dbReference>
<evidence type="ECO:0000256" key="4">
    <source>
        <dbReference type="ARBA" id="ARBA00023163"/>
    </source>
</evidence>
<evidence type="ECO:0000259" key="6">
    <source>
        <dbReference type="PROSITE" id="PS50048"/>
    </source>
</evidence>
<evidence type="ECO:0000256" key="5">
    <source>
        <dbReference type="ARBA" id="ARBA00023242"/>
    </source>
</evidence>
<evidence type="ECO:0000313" key="8">
    <source>
        <dbReference type="Proteomes" id="UP000030686"/>
    </source>
</evidence>
<sequence length="574" mass="64043">MSDTPERNKPSKRGTRNSLSCAQCRYKHLRCDGRKPVCSRCATNTVQCVYPLSRRRGNPKSAKPRSPVRDVYDNTVETSLQTSTVCSSSSTAINGEIESTSNSAASFLSLYYEFFHAAHPCALPFQVLKTRLNEANIQPLLRVMSYIGSIFDISCPSQLLESCAQRAQDSVVEIRSSIRPLTPFDVQALLLYSIAVYWCNETESGVELLDEAIRMAVALGMNKSEFARNHAEADSVLEESWRRTWWVIYITDAHIAGSTHTYPFRTSGIEITTDLPCEEEQYEIGVIPTPRSLDDYENREFLDEEKSDFSSYAELIGLTRGIDRALSPGNSAYDQIYTTMAASCDTSVRAWCSLLSPEKRELIHPDGSFDEVMFKAFFIMHTYTVEIHRPLSALTHSAIESVSRCAPLAPSAHLKCSNAKERDLHTVKCTQAINSIDELLTLPTNMTTHSPFIICMIANVTIAHLSACRFIFSGDRRAKSREKIRLTMGTLKRLSEHWTLGKRTYREIGIIARELLSLTTDPSIGLDAVDLSLPGPTSPAFPPLDTLPDANFDICAFFDTDALGLTETSSFILQ</sequence>
<evidence type="ECO:0000256" key="2">
    <source>
        <dbReference type="ARBA" id="ARBA00023015"/>
    </source>
</evidence>
<dbReference type="Pfam" id="PF04082">
    <property type="entry name" value="Fungal_trans"/>
    <property type="match status" value="1"/>
</dbReference>
<reference evidence="7" key="1">
    <citation type="journal article" date="2014" name="Nat. Commun.">
        <title>Multiple recent horizontal transfers of a large genomic region in cheese making fungi.</title>
        <authorList>
            <person name="Cheeseman K."/>
            <person name="Ropars J."/>
            <person name="Renault P."/>
            <person name="Dupont J."/>
            <person name="Gouzy J."/>
            <person name="Branca A."/>
            <person name="Abraham A.L."/>
            <person name="Ceppi M."/>
            <person name="Conseiller E."/>
            <person name="Debuchy R."/>
            <person name="Malagnac F."/>
            <person name="Goarin A."/>
            <person name="Silar P."/>
            <person name="Lacoste S."/>
            <person name="Sallet E."/>
            <person name="Bensimon A."/>
            <person name="Giraud T."/>
            <person name="Brygoo Y."/>
        </authorList>
    </citation>
    <scope>NUCLEOTIDE SEQUENCE [LARGE SCALE GENOMIC DNA]</scope>
    <source>
        <strain evidence="7">FM164</strain>
    </source>
</reference>
<evidence type="ECO:0000256" key="3">
    <source>
        <dbReference type="ARBA" id="ARBA00023125"/>
    </source>
</evidence>
<dbReference type="PANTHER" id="PTHR47431">
    <property type="entry name" value="ZN(II)2CYS6 TRANSCRIPTION FACTOR (EUROFUNG)-RELATED"/>
    <property type="match status" value="1"/>
</dbReference>
<keyword evidence="5" id="KW-0539">Nucleus</keyword>
<dbReference type="Proteomes" id="UP000030686">
    <property type="component" value="Unassembled WGS sequence"/>
</dbReference>
<dbReference type="CDD" id="cd00067">
    <property type="entry name" value="GAL4"/>
    <property type="match status" value="1"/>
</dbReference>
<dbReference type="SMART" id="SM00906">
    <property type="entry name" value="Fungal_trans"/>
    <property type="match status" value="1"/>
</dbReference>
<dbReference type="AlphaFoldDB" id="W6QDS4"/>
<evidence type="ECO:0000313" key="7">
    <source>
        <dbReference type="EMBL" id="CDM34231.1"/>
    </source>
</evidence>
<dbReference type="InterPro" id="IPR036864">
    <property type="entry name" value="Zn2-C6_fun-type_DNA-bd_sf"/>
</dbReference>
<dbReference type="EMBL" id="HG792017">
    <property type="protein sequence ID" value="CDM34231.1"/>
    <property type="molecule type" value="Genomic_DNA"/>
</dbReference>
<keyword evidence="4" id="KW-0804">Transcription</keyword>
<dbReference type="CDD" id="cd12148">
    <property type="entry name" value="fungal_TF_MHR"/>
    <property type="match status" value="1"/>
</dbReference>